<dbReference type="eggNOG" id="COG0687">
    <property type="taxonomic scope" value="Bacteria"/>
</dbReference>
<dbReference type="RefSeq" id="WP_012873732.1">
    <property type="nucleotide sequence ID" value="NC_013524.1"/>
</dbReference>
<sequence length="405" mass="45100">MGLSDEERALRLMKLLDMRSQMRRRQFLRYMMAATASAVVLGACGDGSGSASSNGGSGDTASSGSSDASDEVLVKEVAGYDNPEKWKGRKIVVTSWGGAYQDAQRKAIFEPFMRLTGCEIAEDTSDSGKLRAQVESGNVEWDVYDAGTEGVLNYGNHGLLEEIDYDIVDTTDLYEDLLMPWGVGAIYYSTVLAYRTDKYSGDNIPQGWADFWDTEKFPGARSLYNDPTTTLEFALLADGVDPDQLYPLDMDRAFKSLDRIKEAVTVWWDAGAQPAQLLTDGEVDMASAWNGRIDTVQQQGAKVAIQWNQGLLTADSWVVPKGSKNKDVAMDFINFATRPETTAALARLIPYGPVNKKAFDYLDEELARRLPSEPELKQSQIVTNFEWWEKNLDEATERFQSWILE</sequence>
<evidence type="ECO:0000313" key="3">
    <source>
        <dbReference type="EMBL" id="ACZ40697.1"/>
    </source>
</evidence>
<dbReference type="SUPFAM" id="SSF53850">
    <property type="entry name" value="Periplasmic binding protein-like II"/>
    <property type="match status" value="1"/>
</dbReference>
<dbReference type="KEGG" id="sti:Sthe_3297"/>
<feature type="compositionally biased region" description="Low complexity" evidence="2">
    <location>
        <begin position="49"/>
        <end position="67"/>
    </location>
</feature>
<protein>
    <submittedName>
        <fullName evidence="3">Extracellular solute-binding protein family 1</fullName>
    </submittedName>
</protein>
<dbReference type="OrthoDB" id="1550565at2"/>
<name>D1CA54_SPHTD</name>
<keyword evidence="1" id="KW-0732">Signal</keyword>
<dbReference type="PANTHER" id="PTHR30222:SF2">
    <property type="entry name" value="ABC TRANSPORTER SUBSTRATE-BINDING PROTEIN"/>
    <property type="match status" value="1"/>
</dbReference>
<dbReference type="AlphaFoldDB" id="D1CA54"/>
<dbReference type="PANTHER" id="PTHR30222">
    <property type="entry name" value="SPERMIDINE/PUTRESCINE-BINDING PERIPLASMIC PROTEIN"/>
    <property type="match status" value="1"/>
</dbReference>
<dbReference type="HOGENOM" id="CLU_026974_8_0_0"/>
<dbReference type="Gene3D" id="3.40.190.10">
    <property type="entry name" value="Periplasmic binding protein-like II"/>
    <property type="match status" value="2"/>
</dbReference>
<reference evidence="4" key="1">
    <citation type="submission" date="2009-11" db="EMBL/GenBank/DDBJ databases">
        <title>The complete chromosome 2 of Sphaerobacter thermophilus DSM 20745.</title>
        <authorList>
            <person name="Lucas S."/>
            <person name="Copeland A."/>
            <person name="Lapidus A."/>
            <person name="Glavina del Rio T."/>
            <person name="Dalin E."/>
            <person name="Tice H."/>
            <person name="Bruce D."/>
            <person name="Goodwin L."/>
            <person name="Pitluck S."/>
            <person name="Kyrpides N."/>
            <person name="Mavromatis K."/>
            <person name="Ivanova N."/>
            <person name="Mikhailova N."/>
            <person name="LaButti K.M."/>
            <person name="Clum A."/>
            <person name="Sun H.I."/>
            <person name="Brettin T."/>
            <person name="Detter J.C."/>
            <person name="Han C."/>
            <person name="Larimer F."/>
            <person name="Land M."/>
            <person name="Hauser L."/>
            <person name="Markowitz V."/>
            <person name="Cheng J.F."/>
            <person name="Hugenholtz P."/>
            <person name="Woyke T."/>
            <person name="Wu D."/>
            <person name="Steenblock K."/>
            <person name="Schneider S."/>
            <person name="Pukall R."/>
            <person name="Goeker M."/>
            <person name="Klenk H.P."/>
            <person name="Eisen J.A."/>
        </authorList>
    </citation>
    <scope>NUCLEOTIDE SEQUENCE [LARGE SCALE GENOMIC DNA]</scope>
    <source>
        <strain evidence="4">ATCC 49802 / DSM 20745 / S 6022</strain>
    </source>
</reference>
<dbReference type="Pfam" id="PF13416">
    <property type="entry name" value="SBP_bac_8"/>
    <property type="match status" value="1"/>
</dbReference>
<dbReference type="PROSITE" id="PS51318">
    <property type="entry name" value="TAT"/>
    <property type="match status" value="1"/>
</dbReference>
<evidence type="ECO:0000313" key="4">
    <source>
        <dbReference type="Proteomes" id="UP000002027"/>
    </source>
</evidence>
<gene>
    <name evidence="3" type="ordered locus">Sthe_3297</name>
</gene>
<keyword evidence="4" id="KW-1185">Reference proteome</keyword>
<dbReference type="InterPro" id="IPR006059">
    <property type="entry name" value="SBP"/>
</dbReference>
<dbReference type="InParanoid" id="D1CA54"/>
<proteinExistence type="predicted"/>
<dbReference type="STRING" id="479434.Sthe_3297"/>
<dbReference type="Proteomes" id="UP000002027">
    <property type="component" value="Chromosome 2"/>
</dbReference>
<evidence type="ECO:0000256" key="2">
    <source>
        <dbReference type="SAM" id="MobiDB-lite"/>
    </source>
</evidence>
<dbReference type="EMBL" id="CP001824">
    <property type="protein sequence ID" value="ACZ40697.1"/>
    <property type="molecule type" value="Genomic_DNA"/>
</dbReference>
<dbReference type="CDD" id="cd13589">
    <property type="entry name" value="PBP2_polyamine_RpCGA009"/>
    <property type="match status" value="1"/>
</dbReference>
<reference evidence="3 4" key="2">
    <citation type="journal article" date="2010" name="Stand. Genomic Sci.">
        <title>Complete genome sequence of Desulfohalobium retbaense type strain (HR(100)).</title>
        <authorList>
            <person name="Spring S."/>
            <person name="Nolan M."/>
            <person name="Lapidus A."/>
            <person name="Glavina Del Rio T."/>
            <person name="Copeland A."/>
            <person name="Tice H."/>
            <person name="Cheng J.F."/>
            <person name="Lucas S."/>
            <person name="Land M."/>
            <person name="Chen F."/>
            <person name="Bruce D."/>
            <person name="Goodwin L."/>
            <person name="Pitluck S."/>
            <person name="Ivanova N."/>
            <person name="Mavromatis K."/>
            <person name="Mikhailova N."/>
            <person name="Pati A."/>
            <person name="Chen A."/>
            <person name="Palaniappan K."/>
            <person name="Hauser L."/>
            <person name="Chang Y.J."/>
            <person name="Jeffries C.D."/>
            <person name="Munk C."/>
            <person name="Kiss H."/>
            <person name="Chain P."/>
            <person name="Han C."/>
            <person name="Brettin T."/>
            <person name="Detter J.C."/>
            <person name="Schuler E."/>
            <person name="Goker M."/>
            <person name="Rohde M."/>
            <person name="Bristow J."/>
            <person name="Eisen J.A."/>
            <person name="Markowitz V."/>
            <person name="Hugenholtz P."/>
            <person name="Kyrpides N.C."/>
            <person name="Klenk H.P."/>
        </authorList>
    </citation>
    <scope>NUCLEOTIDE SEQUENCE [LARGE SCALE GENOMIC DNA]</scope>
    <source>
        <strain evidence="4">ATCC 49802 / DSM 20745 / S 6022</strain>
    </source>
</reference>
<feature type="region of interest" description="Disordered" evidence="2">
    <location>
        <begin position="49"/>
        <end position="69"/>
    </location>
</feature>
<evidence type="ECO:0000256" key="1">
    <source>
        <dbReference type="ARBA" id="ARBA00022729"/>
    </source>
</evidence>
<dbReference type="InterPro" id="IPR006311">
    <property type="entry name" value="TAT_signal"/>
</dbReference>
<accession>D1CA54</accession>
<organism evidence="3 4">
    <name type="scientific">Sphaerobacter thermophilus (strain ATCC 49802 / DSM 20745 / KCCM 41009 / NCIMB 13125 / S 6022)</name>
    <dbReference type="NCBI Taxonomy" id="479434"/>
    <lineage>
        <taxon>Bacteria</taxon>
        <taxon>Pseudomonadati</taxon>
        <taxon>Thermomicrobiota</taxon>
        <taxon>Thermomicrobia</taxon>
        <taxon>Sphaerobacterales</taxon>
        <taxon>Sphaerobacterineae</taxon>
        <taxon>Sphaerobacteraceae</taxon>
        <taxon>Sphaerobacter</taxon>
    </lineage>
</organism>